<proteinExistence type="predicted"/>
<dbReference type="EMBL" id="WWHY01000001">
    <property type="protein sequence ID" value="MYR34672.1"/>
    <property type="molecule type" value="Genomic_DNA"/>
</dbReference>
<dbReference type="RefSeq" id="WP_161111639.1">
    <property type="nucleotide sequence ID" value="NZ_WWHY01000001.1"/>
</dbReference>
<organism evidence="2 3">
    <name type="scientific">Nocardiopsis alba</name>
    <dbReference type="NCBI Taxonomy" id="53437"/>
    <lineage>
        <taxon>Bacteria</taxon>
        <taxon>Bacillati</taxon>
        <taxon>Actinomycetota</taxon>
        <taxon>Actinomycetes</taxon>
        <taxon>Streptosporangiales</taxon>
        <taxon>Nocardiopsidaceae</taxon>
        <taxon>Nocardiopsis</taxon>
    </lineage>
</organism>
<gene>
    <name evidence="2" type="ORF">GTW20_21075</name>
</gene>
<accession>A0A7K2IXH2</accession>
<feature type="compositionally biased region" description="Pro residues" evidence="1">
    <location>
        <begin position="299"/>
        <end position="312"/>
    </location>
</feature>
<dbReference type="AlphaFoldDB" id="A0A7K2IXH2"/>
<comment type="caution">
    <text evidence="2">The sequence shown here is derived from an EMBL/GenBank/DDBJ whole genome shotgun (WGS) entry which is preliminary data.</text>
</comment>
<reference evidence="2 3" key="1">
    <citation type="journal article" date="2019" name="Nat. Commun.">
        <title>The antimicrobial potential of Streptomyces from insect microbiomes.</title>
        <authorList>
            <person name="Chevrette M.G."/>
            <person name="Carlson C.M."/>
            <person name="Ortega H.E."/>
            <person name="Thomas C."/>
            <person name="Ananiev G.E."/>
            <person name="Barns K.J."/>
            <person name="Book A.J."/>
            <person name="Cagnazzo J."/>
            <person name="Carlos C."/>
            <person name="Flanigan W."/>
            <person name="Grubbs K.J."/>
            <person name="Horn H.A."/>
            <person name="Hoffmann F.M."/>
            <person name="Klassen J.L."/>
            <person name="Knack J.J."/>
            <person name="Lewin G.R."/>
            <person name="McDonald B.R."/>
            <person name="Muller L."/>
            <person name="Melo W.G.P."/>
            <person name="Pinto-Tomas A.A."/>
            <person name="Schmitz A."/>
            <person name="Wendt-Pienkowski E."/>
            <person name="Wildman S."/>
            <person name="Zhao M."/>
            <person name="Zhang F."/>
            <person name="Bugni T.S."/>
            <person name="Andes D.R."/>
            <person name="Pupo M.T."/>
            <person name="Currie C.R."/>
        </authorList>
    </citation>
    <scope>NUCLEOTIDE SEQUENCE [LARGE SCALE GENOMIC DNA]</scope>
    <source>
        <strain evidence="2 3">SID5840</strain>
    </source>
</reference>
<evidence type="ECO:0000313" key="3">
    <source>
        <dbReference type="Proteomes" id="UP000467124"/>
    </source>
</evidence>
<evidence type="ECO:0000313" key="2">
    <source>
        <dbReference type="EMBL" id="MYR34672.1"/>
    </source>
</evidence>
<evidence type="ECO:0000256" key="1">
    <source>
        <dbReference type="SAM" id="MobiDB-lite"/>
    </source>
</evidence>
<feature type="region of interest" description="Disordered" evidence="1">
    <location>
        <begin position="291"/>
        <end position="315"/>
    </location>
</feature>
<protein>
    <submittedName>
        <fullName evidence="2">Uncharacterized protein</fullName>
    </submittedName>
</protein>
<sequence length="425" mass="46840">MPSSTPSEDPPPGSAFLRQIGALIAPLSKNSDAPIEDLRHLAVAEAVFDAYASPQAEGGLSKGDLRASCGEVCDEQTFEQRFVTFTTLEMLKPTTDKPHHGRYFLDPNSMAILIAMERLRDHGGISELLGLLDRTRADLEHGRASEREVRDALLQSQRFLNVFTDYLRHMIRSRPIRELIEERQRNSREDALERAQVVHGLVAERFRHLDRMALDLVMAAERYVEACSELISHLHGSGVHARDLGILRHDQYRDTALTASIEDLASVFEEIIVDPPEPGVTAMAVADAAESLAPRRPVSGPPPRPETPPPTDDPLIGIERRWKVDRHVSRNQAELALHEQGNGNLTALMRRRGWPGAALLLADLLKVCGPEQPFLLETADSLLVELGTEVTYLSPIRLVRNPKAVGDAFGTGGSADATINTPEEG</sequence>
<dbReference type="Proteomes" id="UP000467124">
    <property type="component" value="Unassembled WGS sequence"/>
</dbReference>
<name>A0A7K2IXH2_9ACTN</name>